<reference evidence="1 2" key="1">
    <citation type="submission" date="2019-03" db="EMBL/GenBank/DDBJ databases">
        <title>Metabolic potential of uncultured bacteria and archaea associated with petroleum seepage in deep-sea sediments.</title>
        <authorList>
            <person name="Dong X."/>
            <person name="Hubert C."/>
        </authorList>
    </citation>
    <scope>NUCLEOTIDE SEQUENCE [LARGE SCALE GENOMIC DNA]</scope>
    <source>
        <strain evidence="1">E44_bin7</strain>
    </source>
</reference>
<dbReference type="AlphaFoldDB" id="A0A523RUC1"/>
<proteinExistence type="predicted"/>
<organism evidence="1 2">
    <name type="scientific">Aerophobetes bacterium</name>
    <dbReference type="NCBI Taxonomy" id="2030807"/>
    <lineage>
        <taxon>Bacteria</taxon>
        <taxon>Candidatus Aerophobota</taxon>
    </lineage>
</organism>
<feature type="non-terminal residue" evidence="1">
    <location>
        <position position="1"/>
    </location>
</feature>
<dbReference type="PANTHER" id="PTHR35340">
    <property type="entry name" value="PQQ ENZYME REPEAT PROTEIN-RELATED"/>
    <property type="match status" value="1"/>
</dbReference>
<dbReference type="PANTHER" id="PTHR35340:SF5">
    <property type="entry name" value="ASST-DOMAIN-CONTAINING PROTEIN"/>
    <property type="match status" value="1"/>
</dbReference>
<evidence type="ECO:0008006" key="3">
    <source>
        <dbReference type="Google" id="ProtNLM"/>
    </source>
</evidence>
<evidence type="ECO:0000313" key="2">
    <source>
        <dbReference type="Proteomes" id="UP000316360"/>
    </source>
</evidence>
<sequence length="320" mass="37188">AKASKTSDLDITKASDRIQEYSWEHELIWEYVPPGNAHHDVQRLDNGNTLLLYMEVVPEEYKKKIKNLKRRRDACVYSDVVLELTPDKEIVWEWHEYKYLDINQYCQICNLADWTHTNTVQALPENKWYDAGDKRFKPGNILLSLRNLSVIFVVDKESKEVVWTYTGDYNGGLAGQHEPHMIEKGLPGEGNILIFDNGAPPLKNLRHCGQSYVLEINPVSKNLVWRYENGEKFFSKFRSNMQRLPNGNTLICESEGPRSFEVTSEKEIVWEYAVPYQLIIGRAYRYPYDYCPQLRALGKPKEKMVSPPSHVSTKPIALRF</sequence>
<protein>
    <recommendedName>
        <fullName evidence="3">Aryl sulfotransferase</fullName>
    </recommendedName>
</protein>
<accession>A0A523RUC1</accession>
<evidence type="ECO:0000313" key="1">
    <source>
        <dbReference type="EMBL" id="TET09347.1"/>
    </source>
</evidence>
<dbReference type="EMBL" id="SOKJ01000296">
    <property type="protein sequence ID" value="TET09347.1"/>
    <property type="molecule type" value="Genomic_DNA"/>
</dbReference>
<comment type="caution">
    <text evidence="1">The sequence shown here is derived from an EMBL/GenBank/DDBJ whole genome shotgun (WGS) entry which is preliminary data.</text>
</comment>
<dbReference type="Proteomes" id="UP000316360">
    <property type="component" value="Unassembled WGS sequence"/>
</dbReference>
<name>A0A523RUC1_UNCAE</name>
<gene>
    <name evidence="1" type="ORF">E3J84_05205</name>
</gene>
<dbReference type="InterPro" id="IPR039535">
    <property type="entry name" value="ASST-like"/>
</dbReference>
<dbReference type="InterPro" id="IPR053143">
    <property type="entry name" value="Arylsulfate_ST"/>
</dbReference>
<dbReference type="Pfam" id="PF14269">
    <property type="entry name" value="Arylsulfotran_2"/>
    <property type="match status" value="1"/>
</dbReference>